<keyword evidence="4" id="KW-0731">Sigma factor</keyword>
<dbReference type="Pfam" id="PF08281">
    <property type="entry name" value="Sigma70_r4_2"/>
    <property type="match status" value="1"/>
</dbReference>
<dbReference type="Gene3D" id="1.10.1740.10">
    <property type="match status" value="1"/>
</dbReference>
<dbReference type="GO" id="GO:0006352">
    <property type="term" value="P:DNA-templated transcription initiation"/>
    <property type="evidence" value="ECO:0007669"/>
    <property type="project" value="InterPro"/>
</dbReference>
<dbReference type="GO" id="GO:0016987">
    <property type="term" value="F:sigma factor activity"/>
    <property type="evidence" value="ECO:0007669"/>
    <property type="project" value="UniProtKB-KW"/>
</dbReference>
<dbReference type="InterPro" id="IPR007627">
    <property type="entry name" value="RNA_pol_sigma70_r2"/>
</dbReference>
<dbReference type="InterPro" id="IPR014284">
    <property type="entry name" value="RNA_pol_sigma-70_dom"/>
</dbReference>
<dbReference type="AlphaFoldDB" id="A0A2U3NY49"/>
<evidence type="ECO:0000313" key="10">
    <source>
        <dbReference type="EMBL" id="SPM36447.1"/>
    </source>
</evidence>
<evidence type="ECO:0000256" key="7">
    <source>
        <dbReference type="SAM" id="MobiDB-lite"/>
    </source>
</evidence>
<dbReference type="SUPFAM" id="SSF88946">
    <property type="entry name" value="Sigma2 domain of RNA polymerase sigma factors"/>
    <property type="match status" value="1"/>
</dbReference>
<comment type="similarity">
    <text evidence="1">Belongs to the sigma-70 factor family. ECF subfamily.</text>
</comment>
<organism evidence="10 11">
    <name type="scientific">Mycobacterium rhizamassiliense</name>
    <dbReference type="NCBI Taxonomy" id="1841860"/>
    <lineage>
        <taxon>Bacteria</taxon>
        <taxon>Bacillati</taxon>
        <taxon>Actinomycetota</taxon>
        <taxon>Actinomycetes</taxon>
        <taxon>Mycobacteriales</taxon>
        <taxon>Mycobacteriaceae</taxon>
        <taxon>Mycobacterium</taxon>
    </lineage>
</organism>
<evidence type="ECO:0000259" key="8">
    <source>
        <dbReference type="Pfam" id="PF04542"/>
    </source>
</evidence>
<evidence type="ECO:0000256" key="5">
    <source>
        <dbReference type="ARBA" id="ARBA00023125"/>
    </source>
</evidence>
<evidence type="ECO:0000256" key="1">
    <source>
        <dbReference type="ARBA" id="ARBA00010641"/>
    </source>
</evidence>
<keyword evidence="3" id="KW-0805">Transcription regulation</keyword>
<dbReference type="RefSeq" id="WP_077089139.1">
    <property type="nucleotide sequence ID" value="NZ_LT721901.1"/>
</dbReference>
<dbReference type="STRING" id="1841860.GCA_900157375_04291"/>
<dbReference type="InterPro" id="IPR013249">
    <property type="entry name" value="RNA_pol_sigma70_r4_t2"/>
</dbReference>
<dbReference type="InterPro" id="IPR013324">
    <property type="entry name" value="RNA_pol_sigma_r3/r4-like"/>
</dbReference>
<name>A0A2U3NY49_9MYCO</name>
<dbReference type="PANTHER" id="PTHR30173">
    <property type="entry name" value="SIGMA 19 FACTOR"/>
    <property type="match status" value="1"/>
</dbReference>
<dbReference type="InterPro" id="IPR032710">
    <property type="entry name" value="NTF2-like_dom_sf"/>
</dbReference>
<accession>A0A2U3NY49</accession>
<evidence type="ECO:0000256" key="2">
    <source>
        <dbReference type="ARBA" id="ARBA00011344"/>
    </source>
</evidence>
<comment type="subunit">
    <text evidence="2">Interacts transiently with the RNA polymerase catalytic core formed by RpoA, RpoB, RpoC and RpoZ (2 alpha, 1 beta, 1 beta' and 1 omega subunit) to form the RNA polymerase holoenzyme that can initiate transcription.</text>
</comment>
<dbReference type="Proteomes" id="UP000240988">
    <property type="component" value="Unassembled WGS sequence"/>
</dbReference>
<keyword evidence="11" id="KW-1185">Reference proteome</keyword>
<dbReference type="InterPro" id="IPR036388">
    <property type="entry name" value="WH-like_DNA-bd_sf"/>
</dbReference>
<evidence type="ECO:0000313" key="11">
    <source>
        <dbReference type="Proteomes" id="UP000240988"/>
    </source>
</evidence>
<protein>
    <submittedName>
        <fullName evidence="10">RNA polymerase subunit sigma</fullName>
    </submittedName>
</protein>
<feature type="domain" description="RNA polymerase sigma-70 region 2" evidence="8">
    <location>
        <begin position="19"/>
        <end position="85"/>
    </location>
</feature>
<dbReference type="OrthoDB" id="3211555at2"/>
<dbReference type="SUPFAM" id="SSF54427">
    <property type="entry name" value="NTF2-like"/>
    <property type="match status" value="1"/>
</dbReference>
<feature type="region of interest" description="Disordered" evidence="7">
    <location>
        <begin position="314"/>
        <end position="337"/>
    </location>
</feature>
<dbReference type="InterPro" id="IPR052704">
    <property type="entry name" value="ECF_Sigma-70_Domain"/>
</dbReference>
<evidence type="ECO:0000256" key="6">
    <source>
        <dbReference type="ARBA" id="ARBA00023163"/>
    </source>
</evidence>
<dbReference type="NCBIfam" id="TIGR02937">
    <property type="entry name" value="sigma70-ECF"/>
    <property type="match status" value="1"/>
</dbReference>
<keyword evidence="5" id="KW-0238">DNA-binding</keyword>
<keyword evidence="6" id="KW-0804">Transcription</keyword>
<evidence type="ECO:0000256" key="4">
    <source>
        <dbReference type="ARBA" id="ARBA00023082"/>
    </source>
</evidence>
<evidence type="ECO:0000259" key="9">
    <source>
        <dbReference type="Pfam" id="PF08281"/>
    </source>
</evidence>
<evidence type="ECO:0000256" key="3">
    <source>
        <dbReference type="ARBA" id="ARBA00023015"/>
    </source>
</evidence>
<dbReference type="Gene3D" id="3.10.450.50">
    <property type="match status" value="1"/>
</dbReference>
<dbReference type="Gene3D" id="1.10.10.10">
    <property type="entry name" value="Winged helix-like DNA-binding domain superfamily/Winged helix DNA-binding domain"/>
    <property type="match status" value="1"/>
</dbReference>
<proteinExistence type="inferred from homology"/>
<sequence length="337" mass="36491">MSATKSSVDLDDLARRFDADRRHLRSVAFQLLGSTADADDAVQSAWLKASRCDSDALANIANLTGWFTTITAHAAFDQLRVRKRRAEQPLADAADLDRLTATPSAPADEDALLADSVSSALLVVLDRLSPAQRVAFVLHDVFAMPFETIAGVLDRSPAAAKKLASRARGRLHHGPATEPRRMAEHLEIVDAFLVASRGGDIATLLELLAPDVVRRVDPALVRDDVPTEVRGAREVAEETRLFARRARAGVVMLIDGAPGIVLAPRGRAQVLLEIGIAAGGRIHAIDITGDGDRLRRATLALPQWSSQEQRRLIGYQGQGSQSARRPVTSQDRKHDAR</sequence>
<dbReference type="InterPro" id="IPR013325">
    <property type="entry name" value="RNA_pol_sigma_r2"/>
</dbReference>
<feature type="compositionally biased region" description="Polar residues" evidence="7">
    <location>
        <begin position="318"/>
        <end position="329"/>
    </location>
</feature>
<gene>
    <name evidence="10" type="ORF">MRAB57_4288</name>
</gene>
<dbReference type="PANTHER" id="PTHR30173:SF43">
    <property type="entry name" value="ECF RNA POLYMERASE SIGMA FACTOR SIGI-RELATED"/>
    <property type="match status" value="1"/>
</dbReference>
<reference evidence="10 11" key="1">
    <citation type="submission" date="2017-01" db="EMBL/GenBank/DDBJ databases">
        <authorList>
            <consortium name="Urmite Genomes"/>
        </authorList>
    </citation>
    <scope>NUCLEOTIDE SEQUENCE [LARGE SCALE GENOMIC DNA]</scope>
    <source>
        <strain evidence="10 11">AB57</strain>
    </source>
</reference>
<dbReference type="GO" id="GO:0003677">
    <property type="term" value="F:DNA binding"/>
    <property type="evidence" value="ECO:0007669"/>
    <property type="project" value="UniProtKB-KW"/>
</dbReference>
<dbReference type="EMBL" id="FUFA01000005">
    <property type="protein sequence ID" value="SPM36447.1"/>
    <property type="molecule type" value="Genomic_DNA"/>
</dbReference>
<dbReference type="Pfam" id="PF04542">
    <property type="entry name" value="Sigma70_r2"/>
    <property type="match status" value="1"/>
</dbReference>
<feature type="domain" description="RNA polymerase sigma factor 70 region 4 type 2" evidence="9">
    <location>
        <begin position="120"/>
        <end position="171"/>
    </location>
</feature>
<dbReference type="SUPFAM" id="SSF88659">
    <property type="entry name" value="Sigma3 and sigma4 domains of RNA polymerase sigma factors"/>
    <property type="match status" value="1"/>
</dbReference>